<dbReference type="Proteomes" id="UP001343257">
    <property type="component" value="Unassembled WGS sequence"/>
</dbReference>
<keyword evidence="1" id="KW-0812">Transmembrane</keyword>
<organism evidence="2 3">
    <name type="scientific">Paenibacillus chibensis</name>
    <dbReference type="NCBI Taxonomy" id="59846"/>
    <lineage>
        <taxon>Bacteria</taxon>
        <taxon>Bacillati</taxon>
        <taxon>Bacillota</taxon>
        <taxon>Bacilli</taxon>
        <taxon>Bacillales</taxon>
        <taxon>Paenibacillaceae</taxon>
        <taxon>Paenibacillus</taxon>
    </lineage>
</organism>
<evidence type="ECO:0000313" key="2">
    <source>
        <dbReference type="EMBL" id="MED5016069.1"/>
    </source>
</evidence>
<name>A0ABU6PNW1_9BACL</name>
<accession>A0ABU6PNW1</accession>
<dbReference type="RefSeq" id="WP_328274987.1">
    <property type="nucleotide sequence ID" value="NZ_JARTLD010000004.1"/>
</dbReference>
<gene>
    <name evidence="2" type="ORF">P9847_01980</name>
</gene>
<protein>
    <submittedName>
        <fullName evidence="2">Uncharacterized protein</fullName>
    </submittedName>
</protein>
<sequence>MNFKNNPYLFLFYGLLILVVLYLLKEQPFIKMESGTSTHIDGGSLDVIASGIDIPEFPREMNVKTDSAGIQTVSLGGDRFAVIDGNKNSESYGKILIYEYDEKTRKLNFLATDNVVTRMNQRTE</sequence>
<reference evidence="2 3" key="1">
    <citation type="submission" date="2023-03" db="EMBL/GenBank/DDBJ databases">
        <title>Bacillus Genome Sequencing.</title>
        <authorList>
            <person name="Dunlap C."/>
        </authorList>
    </citation>
    <scope>NUCLEOTIDE SEQUENCE [LARGE SCALE GENOMIC DNA]</scope>
    <source>
        <strain evidence="2 3">NRS-52</strain>
    </source>
</reference>
<proteinExistence type="predicted"/>
<feature type="transmembrane region" description="Helical" evidence="1">
    <location>
        <begin position="6"/>
        <end position="24"/>
    </location>
</feature>
<keyword evidence="3" id="KW-1185">Reference proteome</keyword>
<dbReference type="EMBL" id="JARTLD010000004">
    <property type="protein sequence ID" value="MED5016069.1"/>
    <property type="molecule type" value="Genomic_DNA"/>
</dbReference>
<evidence type="ECO:0000256" key="1">
    <source>
        <dbReference type="SAM" id="Phobius"/>
    </source>
</evidence>
<evidence type="ECO:0000313" key="3">
    <source>
        <dbReference type="Proteomes" id="UP001343257"/>
    </source>
</evidence>
<keyword evidence="1" id="KW-1133">Transmembrane helix</keyword>
<keyword evidence="1" id="KW-0472">Membrane</keyword>
<comment type="caution">
    <text evidence="2">The sequence shown here is derived from an EMBL/GenBank/DDBJ whole genome shotgun (WGS) entry which is preliminary data.</text>
</comment>